<organism evidence="1 2">
    <name type="scientific">Prochlorococcus marinus (strain SARG / CCMP1375 / SS120)</name>
    <dbReference type="NCBI Taxonomy" id="167539"/>
    <lineage>
        <taxon>Bacteria</taxon>
        <taxon>Bacillati</taxon>
        <taxon>Cyanobacteriota</taxon>
        <taxon>Cyanophyceae</taxon>
        <taxon>Synechococcales</taxon>
        <taxon>Prochlorococcaceae</taxon>
        <taxon>Prochlorococcus</taxon>
    </lineage>
</organism>
<keyword evidence="1" id="KW-0489">Methyltransferase</keyword>
<dbReference type="EnsemblBacteria" id="AAQ00471">
    <property type="protein sequence ID" value="AAQ00471"/>
    <property type="gene ID" value="Pro_1427"/>
</dbReference>
<dbReference type="KEGG" id="pma:Pro_1427"/>
<proteinExistence type="predicted"/>
<dbReference type="PATRIC" id="fig|167539.5.peg.1493"/>
<accession>Q7VAN1</accession>
<dbReference type="Proteomes" id="UP000001420">
    <property type="component" value="Chromosome"/>
</dbReference>
<reference evidence="1 2" key="1">
    <citation type="journal article" date="2003" name="Proc. Natl. Acad. Sci. U.S.A.">
        <title>Genome sequence of the cyanobacterium Prochlorococcus marinus SS120, a nearly minimal oxyphototrophic genome.</title>
        <authorList>
            <person name="Dufresne A."/>
            <person name="Salanoubat M."/>
            <person name="Partensky F."/>
            <person name="Artiguenave F."/>
            <person name="Axmann I.M."/>
            <person name="Barbe V."/>
            <person name="Duprat S."/>
            <person name="Galperin M.Y."/>
            <person name="Koonin E.V."/>
            <person name="Le Gall F."/>
            <person name="Makarova K.S."/>
            <person name="Ostrowski M."/>
            <person name="Oztas S."/>
            <person name="Robert C."/>
            <person name="Rogozin I.B."/>
            <person name="Scanlan D.J."/>
            <person name="Tandeau de Marsac N."/>
            <person name="Weissenbach J."/>
            <person name="Wincker P."/>
            <person name="Wolf Y.I."/>
            <person name="Hess W.R."/>
        </authorList>
    </citation>
    <scope>NUCLEOTIDE SEQUENCE [LARGE SCALE GENOMIC DNA]</scope>
    <source>
        <strain evidence="2">SARG / CCMP1375 / SS120</strain>
    </source>
</reference>
<name>Q7VAN1_PROMA</name>
<dbReference type="OrthoDB" id="7056580at2"/>
<evidence type="ECO:0000313" key="1">
    <source>
        <dbReference type="EMBL" id="AAQ00471.1"/>
    </source>
</evidence>
<dbReference type="EMBL" id="AE017126">
    <property type="protein sequence ID" value="AAQ00471.1"/>
    <property type="molecule type" value="Genomic_DNA"/>
</dbReference>
<dbReference type="HOGENOM" id="CLU_1123745_0_0_3"/>
<protein>
    <submittedName>
        <fullName evidence="1">SAM-dependent methyltransferase</fullName>
    </submittedName>
</protein>
<sequence>MWAMHNLNIEEFLKSGFHLKEHLAEYLNLNLDAVDNHISCGLDKMSSLHPGSMSEKDVTSFYEDDVGIAHLFDLAAWHLGSSEYIADTLRLEKKFAHGKVLDFGGGIGTHSLAAANLKEVEHVFFVDLNPQNREFVFERAKRLGISKFISVHRDMASISEVSFDTIICFDVLEHLPNPSEQLLTFAKCLSKESVVLMNWYFYKGNNGEYPFHFDDQNMIENFFLTLQSNFVEIFHPFLITARSYKLKETNFL</sequence>
<dbReference type="eggNOG" id="COG2227">
    <property type="taxonomic scope" value="Bacteria"/>
</dbReference>
<dbReference type="InterPro" id="IPR029063">
    <property type="entry name" value="SAM-dependent_MTases_sf"/>
</dbReference>
<dbReference type="CDD" id="cd02440">
    <property type="entry name" value="AdoMet_MTases"/>
    <property type="match status" value="1"/>
</dbReference>
<gene>
    <name evidence="1" type="ordered locus">Pro_1427</name>
</gene>
<evidence type="ECO:0000313" key="2">
    <source>
        <dbReference type="Proteomes" id="UP000001420"/>
    </source>
</evidence>
<keyword evidence="1" id="KW-0808">Transferase</keyword>
<keyword evidence="2" id="KW-1185">Reference proteome</keyword>
<dbReference type="STRING" id="167539.Pro_1427"/>
<dbReference type="Gene3D" id="3.40.50.150">
    <property type="entry name" value="Vaccinia Virus protein VP39"/>
    <property type="match status" value="1"/>
</dbReference>
<dbReference type="AlphaFoldDB" id="Q7VAN1"/>
<dbReference type="GO" id="GO:0008168">
    <property type="term" value="F:methyltransferase activity"/>
    <property type="evidence" value="ECO:0007669"/>
    <property type="project" value="UniProtKB-KW"/>
</dbReference>
<dbReference type="GO" id="GO:0032259">
    <property type="term" value="P:methylation"/>
    <property type="evidence" value="ECO:0007669"/>
    <property type="project" value="UniProtKB-KW"/>
</dbReference>
<dbReference type="SUPFAM" id="SSF53335">
    <property type="entry name" value="S-adenosyl-L-methionine-dependent methyltransferases"/>
    <property type="match status" value="1"/>
</dbReference>
<dbReference type="Pfam" id="PF13489">
    <property type="entry name" value="Methyltransf_23"/>
    <property type="match status" value="1"/>
</dbReference>